<accession>A0AAW0TBU8</accession>
<comment type="caution">
    <text evidence="2">The sequence shown here is derived from an EMBL/GenBank/DDBJ whole genome shotgun (WGS) entry which is preliminary data.</text>
</comment>
<protein>
    <submittedName>
        <fullName evidence="2">Uncharacterized protein</fullName>
    </submittedName>
</protein>
<dbReference type="Proteomes" id="UP001487740">
    <property type="component" value="Unassembled WGS sequence"/>
</dbReference>
<evidence type="ECO:0000313" key="3">
    <source>
        <dbReference type="Proteomes" id="UP001487740"/>
    </source>
</evidence>
<keyword evidence="3" id="KW-1185">Reference proteome</keyword>
<name>A0AAW0TBU8_SCYPA</name>
<evidence type="ECO:0000256" key="1">
    <source>
        <dbReference type="SAM" id="MobiDB-lite"/>
    </source>
</evidence>
<reference evidence="2 3" key="1">
    <citation type="submission" date="2023-03" db="EMBL/GenBank/DDBJ databases">
        <title>High-quality genome of Scylla paramamosain provides insights in environmental adaptation.</title>
        <authorList>
            <person name="Zhang L."/>
        </authorList>
    </citation>
    <scope>NUCLEOTIDE SEQUENCE [LARGE SCALE GENOMIC DNA]</scope>
    <source>
        <strain evidence="2">LZ_2023a</strain>
        <tissue evidence="2">Muscle</tissue>
    </source>
</reference>
<feature type="region of interest" description="Disordered" evidence="1">
    <location>
        <begin position="132"/>
        <end position="153"/>
    </location>
</feature>
<gene>
    <name evidence="2" type="ORF">O3P69_016117</name>
</gene>
<dbReference type="EMBL" id="JARAKH010000036">
    <property type="protein sequence ID" value="KAK8384167.1"/>
    <property type="molecule type" value="Genomic_DNA"/>
</dbReference>
<organism evidence="2 3">
    <name type="scientific">Scylla paramamosain</name>
    <name type="common">Mud crab</name>
    <dbReference type="NCBI Taxonomy" id="85552"/>
    <lineage>
        <taxon>Eukaryota</taxon>
        <taxon>Metazoa</taxon>
        <taxon>Ecdysozoa</taxon>
        <taxon>Arthropoda</taxon>
        <taxon>Crustacea</taxon>
        <taxon>Multicrustacea</taxon>
        <taxon>Malacostraca</taxon>
        <taxon>Eumalacostraca</taxon>
        <taxon>Eucarida</taxon>
        <taxon>Decapoda</taxon>
        <taxon>Pleocyemata</taxon>
        <taxon>Brachyura</taxon>
        <taxon>Eubrachyura</taxon>
        <taxon>Portunoidea</taxon>
        <taxon>Portunidae</taxon>
        <taxon>Portuninae</taxon>
        <taxon>Scylla</taxon>
    </lineage>
</organism>
<proteinExistence type="predicted"/>
<dbReference type="AlphaFoldDB" id="A0AAW0TBU8"/>
<sequence>MLHECYSGSGPKAGGNKGAWPRVEVSCQLARQRHPPRHRRGAAEHQLASPPSLWDRRRALALWSSTRIWEVESEGWEDVSGGCMQGGGNTWRPGMDAQQKGDCHARIITLFGQTIRGRLLLLLKQNSEAIGTEQRAVTTSQPKSSRDAERKGPQRALGALDSIACHKLGWPLPQPPGRPALRTERAAEYSVIIRGRGAGASYFLDHVRTATAIYSQ</sequence>
<feature type="compositionally biased region" description="Polar residues" evidence="1">
    <location>
        <begin position="132"/>
        <end position="143"/>
    </location>
</feature>
<evidence type="ECO:0000313" key="2">
    <source>
        <dbReference type="EMBL" id="KAK8384167.1"/>
    </source>
</evidence>